<feature type="region of interest" description="Disordered" evidence="16">
    <location>
        <begin position="1"/>
        <end position="25"/>
    </location>
</feature>
<keyword evidence="8 14" id="KW-0479">Metal-binding</keyword>
<comment type="catalytic activity">
    <reaction evidence="1">
        <text>L-lysine = D-beta-lysine</text>
        <dbReference type="Rhea" id="RHEA:44148"/>
        <dbReference type="ChEBI" id="CHEBI:32551"/>
        <dbReference type="ChEBI" id="CHEBI:84138"/>
    </reaction>
</comment>
<keyword evidence="9 15" id="KW-0663">Pyridoxal phosphate</keyword>
<dbReference type="PANTHER" id="PTHR30538:SF1">
    <property type="entry name" value="L-LYSINE 2,3-AMINOMUTASE"/>
    <property type="match status" value="1"/>
</dbReference>
<accession>A0A1I3S5G9</accession>
<dbReference type="NCBIfam" id="TIGR03821">
    <property type="entry name" value="EFP_modif_epmB"/>
    <property type="match status" value="1"/>
</dbReference>
<evidence type="ECO:0000256" key="8">
    <source>
        <dbReference type="ARBA" id="ARBA00022723"/>
    </source>
</evidence>
<evidence type="ECO:0000256" key="16">
    <source>
        <dbReference type="SAM" id="MobiDB-lite"/>
    </source>
</evidence>
<dbReference type="InterPro" id="IPR007197">
    <property type="entry name" value="rSAM"/>
</dbReference>
<dbReference type="RefSeq" id="WP_092056477.1">
    <property type="nucleotide sequence ID" value="NZ_FOQD01000023.1"/>
</dbReference>
<comment type="cofactor">
    <cofactor evidence="3">
        <name>[4Fe-4S] cluster</name>
        <dbReference type="ChEBI" id="CHEBI:49883"/>
    </cofactor>
</comment>
<evidence type="ECO:0000256" key="7">
    <source>
        <dbReference type="ARBA" id="ARBA00022691"/>
    </source>
</evidence>
<evidence type="ECO:0000256" key="10">
    <source>
        <dbReference type="ARBA" id="ARBA00023004"/>
    </source>
</evidence>
<keyword evidence="6 14" id="KW-0004">4Fe-4S</keyword>
<dbReference type="GO" id="GO:0051539">
    <property type="term" value="F:4 iron, 4 sulfur cluster binding"/>
    <property type="evidence" value="ECO:0007669"/>
    <property type="project" value="UniProtKB-KW"/>
</dbReference>
<evidence type="ECO:0000256" key="15">
    <source>
        <dbReference type="PIRSR" id="PIRSR603739-50"/>
    </source>
</evidence>
<evidence type="ECO:0000259" key="17">
    <source>
        <dbReference type="PROSITE" id="PS51918"/>
    </source>
</evidence>
<dbReference type="STRING" id="1576369.SAMN05421753_12325"/>
<dbReference type="Proteomes" id="UP000199518">
    <property type="component" value="Unassembled WGS sequence"/>
</dbReference>
<organism evidence="18 19">
    <name type="scientific">Planctomicrobium piriforme</name>
    <dbReference type="NCBI Taxonomy" id="1576369"/>
    <lineage>
        <taxon>Bacteria</taxon>
        <taxon>Pseudomonadati</taxon>
        <taxon>Planctomycetota</taxon>
        <taxon>Planctomycetia</taxon>
        <taxon>Planctomycetales</taxon>
        <taxon>Planctomycetaceae</taxon>
        <taxon>Planctomicrobium</taxon>
    </lineage>
</organism>
<feature type="binding site" evidence="14">
    <location>
        <position position="173"/>
    </location>
    <ligand>
        <name>[4Fe-4S] cluster</name>
        <dbReference type="ChEBI" id="CHEBI:49883"/>
        <note>4Fe-4S-S-AdoMet</note>
    </ligand>
</feature>
<evidence type="ECO:0000256" key="4">
    <source>
        <dbReference type="ARBA" id="ARBA00008703"/>
    </source>
</evidence>
<dbReference type="PROSITE" id="PS51918">
    <property type="entry name" value="RADICAL_SAM"/>
    <property type="match status" value="1"/>
</dbReference>
<dbReference type="SUPFAM" id="SSF102114">
    <property type="entry name" value="Radical SAM enzymes"/>
    <property type="match status" value="1"/>
</dbReference>
<feature type="domain" description="Radical SAM core" evidence="17">
    <location>
        <begin position="155"/>
        <end position="367"/>
    </location>
</feature>
<comment type="cofactor">
    <cofactor evidence="2 15">
        <name>pyridoxal 5'-phosphate</name>
        <dbReference type="ChEBI" id="CHEBI:597326"/>
    </cofactor>
</comment>
<dbReference type="InterPro" id="IPR003739">
    <property type="entry name" value="Lys_aminomutase/Glu_NH3_mut"/>
</dbReference>
<dbReference type="CDD" id="cd01335">
    <property type="entry name" value="Radical_SAM"/>
    <property type="match status" value="1"/>
</dbReference>
<dbReference type="GO" id="GO:0016853">
    <property type="term" value="F:isomerase activity"/>
    <property type="evidence" value="ECO:0007669"/>
    <property type="project" value="UniProtKB-KW"/>
</dbReference>
<dbReference type="SFLD" id="SFLDF00314">
    <property type="entry name" value="L-lysine_2_3-aminomutase_(yjeK"/>
    <property type="match status" value="1"/>
</dbReference>
<dbReference type="EMBL" id="FOQD01000023">
    <property type="protein sequence ID" value="SFJ53925.1"/>
    <property type="molecule type" value="Genomic_DNA"/>
</dbReference>
<keyword evidence="11 14" id="KW-0411">Iron-sulfur</keyword>
<evidence type="ECO:0000256" key="13">
    <source>
        <dbReference type="ARBA" id="ARBA00030756"/>
    </source>
</evidence>
<feature type="compositionally biased region" description="Polar residues" evidence="16">
    <location>
        <begin position="54"/>
        <end position="65"/>
    </location>
</feature>
<evidence type="ECO:0000256" key="1">
    <source>
        <dbReference type="ARBA" id="ARBA00001352"/>
    </source>
</evidence>
<protein>
    <recommendedName>
        <fullName evidence="5">L-lysine 2,3-aminomutase</fullName>
    </recommendedName>
    <alternativeName>
        <fullName evidence="13">EF-P post-translational modification enzyme B</fullName>
    </alternativeName>
</protein>
<dbReference type="Pfam" id="PF04055">
    <property type="entry name" value="Radical_SAM"/>
    <property type="match status" value="1"/>
</dbReference>
<reference evidence="19" key="1">
    <citation type="submission" date="2016-10" db="EMBL/GenBank/DDBJ databases">
        <authorList>
            <person name="Varghese N."/>
            <person name="Submissions S."/>
        </authorList>
    </citation>
    <scope>NUCLEOTIDE SEQUENCE [LARGE SCALE GENOMIC DNA]</scope>
    <source>
        <strain evidence="19">DSM 26348</strain>
    </source>
</reference>
<keyword evidence="19" id="KW-1185">Reference proteome</keyword>
<evidence type="ECO:0000313" key="18">
    <source>
        <dbReference type="EMBL" id="SFJ53925.1"/>
    </source>
</evidence>
<evidence type="ECO:0000256" key="11">
    <source>
        <dbReference type="ARBA" id="ARBA00023014"/>
    </source>
</evidence>
<feature type="binding site" evidence="14">
    <location>
        <position position="176"/>
    </location>
    <ligand>
        <name>[4Fe-4S] cluster</name>
        <dbReference type="ChEBI" id="CHEBI:49883"/>
        <note>4Fe-4S-S-AdoMet</note>
    </ligand>
</feature>
<name>A0A1I3S5G9_9PLAN</name>
<dbReference type="SFLD" id="SFLDG01070">
    <property type="entry name" value="PLP-dependent"/>
    <property type="match status" value="1"/>
</dbReference>
<feature type="modified residue" description="N6-(pyridoxal phosphate)lysine" evidence="15">
    <location>
        <position position="381"/>
    </location>
</feature>
<feature type="binding site" evidence="14">
    <location>
        <position position="169"/>
    </location>
    <ligand>
        <name>[4Fe-4S] cluster</name>
        <dbReference type="ChEBI" id="CHEBI:49883"/>
        <note>4Fe-4S-S-AdoMet</note>
    </ligand>
</feature>
<dbReference type="PANTHER" id="PTHR30538">
    <property type="entry name" value="LYSINE 2,3-AMINOMUTASE-RELATED"/>
    <property type="match status" value="1"/>
</dbReference>
<keyword evidence="7" id="KW-0949">S-adenosyl-L-methionine</keyword>
<dbReference type="Gene3D" id="3.20.20.70">
    <property type="entry name" value="Aldolase class I"/>
    <property type="match status" value="1"/>
</dbReference>
<keyword evidence="12" id="KW-0413">Isomerase</keyword>
<dbReference type="NCBIfam" id="TIGR00238">
    <property type="entry name" value="KamA family radical SAM protein"/>
    <property type="match status" value="1"/>
</dbReference>
<evidence type="ECO:0000313" key="19">
    <source>
        <dbReference type="Proteomes" id="UP000199518"/>
    </source>
</evidence>
<dbReference type="InterPro" id="IPR058240">
    <property type="entry name" value="rSAM_sf"/>
</dbReference>
<keyword evidence="10" id="KW-0408">Iron</keyword>
<evidence type="ECO:0000256" key="2">
    <source>
        <dbReference type="ARBA" id="ARBA00001933"/>
    </source>
</evidence>
<evidence type="ECO:0000256" key="14">
    <source>
        <dbReference type="PIRSR" id="PIRSR004911-1"/>
    </source>
</evidence>
<comment type="similarity">
    <text evidence="4">Belongs to the radical SAM superfamily. KamA family.</text>
</comment>
<gene>
    <name evidence="18" type="ORF">SAMN05421753_12325</name>
</gene>
<dbReference type="AlphaFoldDB" id="A0A1I3S5G9"/>
<evidence type="ECO:0000256" key="3">
    <source>
        <dbReference type="ARBA" id="ARBA00001966"/>
    </source>
</evidence>
<proteinExistence type="inferred from homology"/>
<evidence type="ECO:0000256" key="12">
    <source>
        <dbReference type="ARBA" id="ARBA00023235"/>
    </source>
</evidence>
<dbReference type="InterPro" id="IPR022462">
    <property type="entry name" value="EpmB"/>
</dbReference>
<evidence type="ECO:0000256" key="9">
    <source>
        <dbReference type="ARBA" id="ARBA00022898"/>
    </source>
</evidence>
<sequence length="386" mass="42247">MPGTREILPPGEAVSGEPASPDRTWQRSLANAIRDVSTLLDRLGLTGELPDFSPSISPRPSQETNRVGRGAGGEGPERLAATPASPEASNSDAAPASDFPVLVPESYLRRMRAGDPRDPLLLQVLPVTAEQQNTTGFGLDPVGDEQARLAPGLLHKYHGRALLIAHGSCAVHCRYCFRRHFPYAEEPHSHSQFQPALDALRADESISEIILSGGDPLILSNRRLRQLLASLEEIPHLRRLRIHSRLPIVLPDRINTELLQLLTSSRLRTIFVVHANHARELTGDCADALSQIRESGIPVLNQAVLLRGVNDSVDALADLCERCVDLGVMPYYLHQLDRVQGAAHFEVPVEVGRELITALQARLPGYAVPRYVAEYPGAPSKTPLRF</sequence>
<dbReference type="InterPro" id="IPR013785">
    <property type="entry name" value="Aldolase_TIM"/>
</dbReference>
<evidence type="ECO:0000256" key="6">
    <source>
        <dbReference type="ARBA" id="ARBA00022485"/>
    </source>
</evidence>
<dbReference type="SFLD" id="SFLDS00029">
    <property type="entry name" value="Radical_SAM"/>
    <property type="match status" value="1"/>
</dbReference>
<feature type="region of interest" description="Disordered" evidence="16">
    <location>
        <begin position="45"/>
        <end position="97"/>
    </location>
</feature>
<evidence type="ECO:0000256" key="5">
    <source>
        <dbReference type="ARBA" id="ARBA00022363"/>
    </source>
</evidence>
<dbReference type="GO" id="GO:0046872">
    <property type="term" value="F:metal ion binding"/>
    <property type="evidence" value="ECO:0007669"/>
    <property type="project" value="UniProtKB-KW"/>
</dbReference>
<dbReference type="OrthoDB" id="9768064at2"/>